<accession>A0A382JAZ9</accession>
<feature type="non-terminal residue" evidence="1">
    <location>
        <position position="256"/>
    </location>
</feature>
<sequence>MPTAQIDYFSDSPLNFIQNAQSILHADVIVYRLTLSLDKLQSGYLKITNWQVPEGAKLFIFNDNSSYTGPYLNRKGDEFVSGKFISDAITLEYVVSANALFFGNFIIEKILPEYKASVSASSYDGDYKVIYARERPKIMVTGYWPPTNEMVRHFSQDPILSPEGWQGENWEGLGYDVLSFFPEFNPADCNDCGQGYGNLEVDYQDFSQDYWPIVEDVQPVGIITFSRGFNDMSWELENRLVNRTNWYDDYTAPFLP</sequence>
<gene>
    <name evidence="1" type="ORF">METZ01_LOCUS262144</name>
</gene>
<evidence type="ECO:0000313" key="1">
    <source>
        <dbReference type="EMBL" id="SVC09290.1"/>
    </source>
</evidence>
<name>A0A382JAZ9_9ZZZZ</name>
<dbReference type="EMBL" id="UINC01073138">
    <property type="protein sequence ID" value="SVC09290.1"/>
    <property type="molecule type" value="Genomic_DNA"/>
</dbReference>
<proteinExistence type="predicted"/>
<dbReference type="AlphaFoldDB" id="A0A382JAZ9"/>
<protein>
    <submittedName>
        <fullName evidence="1">Uncharacterized protein</fullName>
    </submittedName>
</protein>
<reference evidence="1" key="1">
    <citation type="submission" date="2018-05" db="EMBL/GenBank/DDBJ databases">
        <authorList>
            <person name="Lanie J.A."/>
            <person name="Ng W.-L."/>
            <person name="Kazmierczak K.M."/>
            <person name="Andrzejewski T.M."/>
            <person name="Davidsen T.M."/>
            <person name="Wayne K.J."/>
            <person name="Tettelin H."/>
            <person name="Glass J.I."/>
            <person name="Rusch D."/>
            <person name="Podicherti R."/>
            <person name="Tsui H.-C.T."/>
            <person name="Winkler M.E."/>
        </authorList>
    </citation>
    <scope>NUCLEOTIDE SEQUENCE</scope>
</reference>
<organism evidence="1">
    <name type="scientific">marine metagenome</name>
    <dbReference type="NCBI Taxonomy" id="408172"/>
    <lineage>
        <taxon>unclassified sequences</taxon>
        <taxon>metagenomes</taxon>
        <taxon>ecological metagenomes</taxon>
    </lineage>
</organism>